<feature type="repeat" description="WD" evidence="3">
    <location>
        <begin position="1381"/>
        <end position="1423"/>
    </location>
</feature>
<dbReference type="InterPro" id="IPR025139">
    <property type="entry name" value="DUF4062"/>
</dbReference>
<dbReference type="InterPro" id="IPR041664">
    <property type="entry name" value="AAA_16"/>
</dbReference>
<feature type="repeat" description="WD" evidence="3">
    <location>
        <begin position="1424"/>
        <end position="1465"/>
    </location>
</feature>
<proteinExistence type="predicted"/>
<keyword evidence="1 3" id="KW-0853">WD repeat</keyword>
<feature type="repeat" description="WD" evidence="3">
    <location>
        <begin position="1039"/>
        <end position="1080"/>
    </location>
</feature>
<dbReference type="PROSITE" id="PS50294">
    <property type="entry name" value="WD_REPEATS_REGION"/>
    <property type="match status" value="7"/>
</dbReference>
<dbReference type="Gene3D" id="3.40.50.300">
    <property type="entry name" value="P-loop containing nucleotide triphosphate hydrolases"/>
    <property type="match status" value="1"/>
</dbReference>
<dbReference type="InterPro" id="IPR052752">
    <property type="entry name" value="NACHT-WD_repeat"/>
</dbReference>
<dbReference type="PRINTS" id="PR00320">
    <property type="entry name" value="GPROTEINBRPT"/>
</dbReference>
<dbReference type="InterPro" id="IPR003593">
    <property type="entry name" value="AAA+_ATPase"/>
</dbReference>
<evidence type="ECO:0000259" key="5">
    <source>
        <dbReference type="SMART" id="SM00382"/>
    </source>
</evidence>
<feature type="repeat" description="WD" evidence="3">
    <location>
        <begin position="1213"/>
        <end position="1254"/>
    </location>
</feature>
<dbReference type="PROSITE" id="PS00678">
    <property type="entry name" value="WD_REPEATS_1"/>
    <property type="match status" value="4"/>
</dbReference>
<dbReference type="PANTHER" id="PTHR19871:SF28">
    <property type="entry name" value="AAA+ ATPASE DOMAIN-CONTAINING PROTEIN"/>
    <property type="match status" value="1"/>
</dbReference>
<dbReference type="PANTHER" id="PTHR19871">
    <property type="entry name" value="BETA TRANSDUCIN-RELATED PROTEIN"/>
    <property type="match status" value="1"/>
</dbReference>
<dbReference type="EMBL" id="JAFNEN010000062">
    <property type="protein sequence ID" value="KAG8196954.1"/>
    <property type="molecule type" value="Genomic_DNA"/>
</dbReference>
<feature type="compositionally biased region" description="Basic and acidic residues" evidence="4">
    <location>
        <begin position="1622"/>
        <end position="1634"/>
    </location>
</feature>
<feature type="compositionally biased region" description="Polar residues" evidence="4">
    <location>
        <begin position="1650"/>
        <end position="1659"/>
    </location>
</feature>
<dbReference type="SUPFAM" id="SSF52540">
    <property type="entry name" value="P-loop containing nucleoside triphosphate hydrolases"/>
    <property type="match status" value="1"/>
</dbReference>
<dbReference type="Pfam" id="PF13191">
    <property type="entry name" value="AAA_16"/>
    <property type="match status" value="1"/>
</dbReference>
<dbReference type="SMART" id="SM00320">
    <property type="entry name" value="WD40"/>
    <property type="match status" value="11"/>
</dbReference>
<keyword evidence="7" id="KW-1185">Reference proteome</keyword>
<dbReference type="SUPFAM" id="SSF50998">
    <property type="entry name" value="Quinoprotein alcohol dehydrogenase-like"/>
    <property type="match status" value="1"/>
</dbReference>
<dbReference type="InterPro" id="IPR019775">
    <property type="entry name" value="WD40_repeat_CS"/>
</dbReference>
<evidence type="ECO:0000256" key="3">
    <source>
        <dbReference type="PROSITE-ProRule" id="PRU00221"/>
    </source>
</evidence>
<gene>
    <name evidence="6" type="ORF">JTE90_009013</name>
</gene>
<evidence type="ECO:0000256" key="4">
    <source>
        <dbReference type="SAM" id="MobiDB-lite"/>
    </source>
</evidence>
<dbReference type="InterPro" id="IPR027417">
    <property type="entry name" value="P-loop_NTPase"/>
</dbReference>
<dbReference type="InterPro" id="IPR020472">
    <property type="entry name" value="WD40_PAC1"/>
</dbReference>
<evidence type="ECO:0000313" key="7">
    <source>
        <dbReference type="Proteomes" id="UP000827092"/>
    </source>
</evidence>
<dbReference type="InterPro" id="IPR036322">
    <property type="entry name" value="WD40_repeat_dom_sf"/>
</dbReference>
<dbReference type="Pfam" id="PF13271">
    <property type="entry name" value="DUF4062"/>
    <property type="match status" value="1"/>
</dbReference>
<comment type="caution">
    <text evidence="6">The sequence shown here is derived from an EMBL/GenBank/DDBJ whole genome shotgun (WGS) entry which is preliminary data.</text>
</comment>
<feature type="region of interest" description="Disordered" evidence="4">
    <location>
        <begin position="1571"/>
        <end position="1603"/>
    </location>
</feature>
<dbReference type="SUPFAM" id="SSF50978">
    <property type="entry name" value="WD40 repeat-like"/>
    <property type="match status" value="1"/>
</dbReference>
<feature type="region of interest" description="Disordered" evidence="4">
    <location>
        <begin position="1619"/>
        <end position="1682"/>
    </location>
</feature>
<dbReference type="Gene3D" id="2.130.10.10">
    <property type="entry name" value="YVTN repeat-like/Quinoprotein amine dehydrogenase"/>
    <property type="match status" value="4"/>
</dbReference>
<sequence>MAHDLLFQDEGLQAAFFGNLTAVPEPPSRIVNLFVSSTKADLEHERRQLREVVLPSLQRDWSRLGVDVQLVEGEDKGDLQHHLSEIEDCARSSLGCFFLCLIGNKYGSLALPPSLSASEFSQIRLAAGDAELDAGLLESHYLLDSNAMPPRYILRRKGLVGDSINPEQQNKIRSDSEECNWPEEEDKLVQIIQYGARIAMQEGLIQPEEGLQSFLLSGVHSQLKHALKLSKNHNSQIFCVVRQFEGIDASDSAASIFTDVGAADDESTFGVQNLIEDVVLNVDRKNVAYFSVPWSPSGLNQDVPEHSEYLKSFSEVLTSRLKGVVEETMLDSSPKWDLFPPACRKAVQEVYRESQSHLLNSRRHLRELGVSQSLDSDCAALLHIQRLMLGGEDRQLRHAPIIVCGPDGSGKSTLLAQVLTYCPEWLGGDVVRVVRHVGQSPCSAYTSELLRNLCLQVALAFDFDHKHRSCELGELSSWFQDLLKMVESTPSDLVIVLDDLHALRSGSASAILGWLPFNLPPNVHVVCSVTSSCGSSVEHEALWQLLRSRCGEHSFVELHPPPQAALGRLQSKLRDRKRTLSATQLEAIKSRLQQQECEGGSLYIDLLAKVAEGWHSWTEVEEVPSTVEEVVDYLLSGLKEKYGFRMMRKVATFLACTTFGLRENELIELLAMSGDANDDAKQQLQQPRPNTWFMAVKEMRPLLKEYYVDRRPYLHWSHSAISKYILGKYLKTERDVQACYTELANAFHLGFLMEKEKEENTEKDGVRRKDDWCDVLREIDEMWFCLLRSGDRRKLKEETICNFDFLQCAVSGASISYVRSILDLVKCQILDWEVELLSSVTKQAVDVLSQDPSQLATELLNWLKPYADGSDSTHLKSLTSAALAFCQRPCSPPRLVAANSWLRLSLQPQVSALSAPKDVALLDAAPDGQHVLICATDSKEVDVFHLASKNYVRSFQGHKAAITCLHVTISGAWLITGSEDTDVIVWHLDTGQIKYRLSNHISGVVCVSATRSASHVLSGSEIGVVIVASMETGQLLHKLDQHRGLVSSIVVTHEDDMFATGSSDKTIHLWKLDTSELCRSFTLASGVRKLAVSRDSTFLVAACEDGRAHVRALSTGFECHVLGATGVTAVAFGGDACRCVVGCLDGKCHVYDIHSATLLNTLTGHTDAVNSIQVQPNDTFLITGGGNKVVVWNFSQPKREVNNNNRKDKVKRVDSHREPIVCLTVSKDGAVAVTGSKDNTLKVWNLATGDVVQNLVGHTGPVTCAAIAPNGIFVVSGSEDTTLKVFGLALGHAESRFKPADAWESDGWDVANNVVFAVAGKNDNTLKFWPLMDIDAEKSVSHSDSILCYTVSHDCATLITGSDDMSLKVWEVATGKLTQVLAGHEGSVTCVAAAPLRPSLVVSGSSDCTLIMWDMATGSEGLSFRGHTDTVQCAALAPDASALLSGSLDNTIQLWDTRTGDRLSLLALHAQLSHVACSFNLDRAVVQLAKSPAVPVLRVHNNPAKGITLAMLPGHEDENILGSPGAIPKRISMKGNLKREQSFDSLYWELKASSSPRHEFLPGLDDLKRPTLSSAGSGVWDGTKARLTSGRPSDPLKSQPKMAKHKLLKKQQSMFAFFPEHSSTKDQEARKAEMLAKIQSANRELKKQSFESAENPSTEKNGDSQEAKKGADVTDSTVCAIA</sequence>
<feature type="domain" description="AAA+ ATPase" evidence="5">
    <location>
        <begin position="397"/>
        <end position="561"/>
    </location>
</feature>
<accession>A0AAV6VK09</accession>
<feature type="repeat" description="WD" evidence="3">
    <location>
        <begin position="1255"/>
        <end position="1288"/>
    </location>
</feature>
<dbReference type="InterPro" id="IPR015943">
    <property type="entry name" value="WD40/YVTN_repeat-like_dom_sf"/>
</dbReference>
<dbReference type="Proteomes" id="UP000827092">
    <property type="component" value="Unassembled WGS sequence"/>
</dbReference>
<feature type="repeat" description="WD" evidence="3">
    <location>
        <begin position="1339"/>
        <end position="1380"/>
    </location>
</feature>
<dbReference type="InterPro" id="IPR001680">
    <property type="entry name" value="WD40_rpt"/>
</dbReference>
<dbReference type="InterPro" id="IPR057588">
    <property type="entry name" value="NWD1/2-like_WH"/>
</dbReference>
<feature type="repeat" description="WD" evidence="3">
    <location>
        <begin position="1162"/>
        <end position="1202"/>
    </location>
</feature>
<dbReference type="InterPro" id="IPR011047">
    <property type="entry name" value="Quinoprotein_ADH-like_sf"/>
</dbReference>
<name>A0AAV6VK09_9ARAC</name>
<evidence type="ECO:0000313" key="6">
    <source>
        <dbReference type="EMBL" id="KAG8196954.1"/>
    </source>
</evidence>
<protein>
    <recommendedName>
        <fullName evidence="5">AAA+ ATPase domain-containing protein</fullName>
    </recommendedName>
</protein>
<reference evidence="6 7" key="1">
    <citation type="journal article" date="2022" name="Nat. Ecol. Evol.">
        <title>A masculinizing supergene underlies an exaggerated male reproductive morph in a spider.</title>
        <authorList>
            <person name="Hendrickx F."/>
            <person name="De Corte Z."/>
            <person name="Sonet G."/>
            <person name="Van Belleghem S.M."/>
            <person name="Kostlbacher S."/>
            <person name="Vangestel C."/>
        </authorList>
    </citation>
    <scope>NUCLEOTIDE SEQUENCE [LARGE SCALE GENOMIC DNA]</scope>
    <source>
        <strain evidence="6">W744_W776</strain>
    </source>
</reference>
<evidence type="ECO:0000256" key="1">
    <source>
        <dbReference type="ARBA" id="ARBA00022574"/>
    </source>
</evidence>
<feature type="repeat" description="WD" evidence="3">
    <location>
        <begin position="955"/>
        <end position="996"/>
    </location>
</feature>
<dbReference type="Pfam" id="PF25469">
    <property type="entry name" value="WHD_NWD1"/>
    <property type="match status" value="1"/>
</dbReference>
<dbReference type="CDD" id="cd00200">
    <property type="entry name" value="WD40"/>
    <property type="match status" value="2"/>
</dbReference>
<dbReference type="Pfam" id="PF00400">
    <property type="entry name" value="WD40"/>
    <property type="match status" value="9"/>
</dbReference>
<keyword evidence="2" id="KW-0677">Repeat</keyword>
<feature type="compositionally biased region" description="Basic and acidic residues" evidence="4">
    <location>
        <begin position="1660"/>
        <end position="1672"/>
    </location>
</feature>
<dbReference type="PROSITE" id="PS50082">
    <property type="entry name" value="WD_REPEATS_2"/>
    <property type="match status" value="8"/>
</dbReference>
<dbReference type="SMART" id="SM00382">
    <property type="entry name" value="AAA"/>
    <property type="match status" value="1"/>
</dbReference>
<organism evidence="6 7">
    <name type="scientific">Oedothorax gibbosus</name>
    <dbReference type="NCBI Taxonomy" id="931172"/>
    <lineage>
        <taxon>Eukaryota</taxon>
        <taxon>Metazoa</taxon>
        <taxon>Ecdysozoa</taxon>
        <taxon>Arthropoda</taxon>
        <taxon>Chelicerata</taxon>
        <taxon>Arachnida</taxon>
        <taxon>Araneae</taxon>
        <taxon>Araneomorphae</taxon>
        <taxon>Entelegynae</taxon>
        <taxon>Araneoidea</taxon>
        <taxon>Linyphiidae</taxon>
        <taxon>Erigoninae</taxon>
        <taxon>Oedothorax</taxon>
    </lineage>
</organism>
<evidence type="ECO:0000256" key="2">
    <source>
        <dbReference type="ARBA" id="ARBA00022737"/>
    </source>
</evidence>